<gene>
    <name evidence="1" type="ORF">KGMB02408_35290</name>
</gene>
<organism evidence="1 2">
    <name type="scientific">Bacteroides faecalis</name>
    <dbReference type="NCBI Taxonomy" id="2447885"/>
    <lineage>
        <taxon>Bacteria</taxon>
        <taxon>Pseudomonadati</taxon>
        <taxon>Bacteroidota</taxon>
        <taxon>Bacteroidia</taxon>
        <taxon>Bacteroidales</taxon>
        <taxon>Bacteroidaceae</taxon>
        <taxon>Bacteroides</taxon>
    </lineage>
</organism>
<dbReference type="AlphaFoldDB" id="A0A401LYP3"/>
<accession>A0A401LYP3</accession>
<reference evidence="1 2" key="1">
    <citation type="submission" date="2018-10" db="EMBL/GenBank/DDBJ databases">
        <title>Draft Genome Sequence of Bacteroides sp. KCTC 15687.</title>
        <authorList>
            <person name="Yu S.Y."/>
            <person name="Kim J.S."/>
            <person name="Oh B.S."/>
            <person name="Park S.H."/>
            <person name="Kang S.W."/>
            <person name="Park J.E."/>
            <person name="Choi S.H."/>
            <person name="Han K.I."/>
            <person name="Lee K.C."/>
            <person name="Eom M.K."/>
            <person name="Suh M.K."/>
            <person name="Lee D.H."/>
            <person name="Yoon H."/>
            <person name="Kim B."/>
            <person name="Yang S.J."/>
            <person name="Lee J.S."/>
            <person name="Lee J.H."/>
        </authorList>
    </citation>
    <scope>NUCLEOTIDE SEQUENCE [LARGE SCALE GENOMIC DNA]</scope>
    <source>
        <strain evidence="1 2">KCTC 15687</strain>
    </source>
</reference>
<dbReference type="Proteomes" id="UP000288079">
    <property type="component" value="Unassembled WGS sequence"/>
</dbReference>
<proteinExistence type="predicted"/>
<dbReference type="EMBL" id="BHWB01000013">
    <property type="protein sequence ID" value="GCB36584.1"/>
    <property type="molecule type" value="Genomic_DNA"/>
</dbReference>
<comment type="caution">
    <text evidence="1">The sequence shown here is derived from an EMBL/GenBank/DDBJ whole genome shotgun (WGS) entry which is preliminary data.</text>
</comment>
<name>A0A401LYP3_9BACE</name>
<evidence type="ECO:0000313" key="2">
    <source>
        <dbReference type="Proteomes" id="UP000288079"/>
    </source>
</evidence>
<sequence length="69" mass="8438">MCQLNDEDKTYTKEYKALQKKSREVNNKYKTYEKEYILPKPTMVGLYYLLKQQIMRMRDSEEVSKIIHI</sequence>
<evidence type="ECO:0000313" key="1">
    <source>
        <dbReference type="EMBL" id="GCB36584.1"/>
    </source>
</evidence>
<keyword evidence="2" id="KW-1185">Reference proteome</keyword>
<protein>
    <submittedName>
        <fullName evidence="1">Uncharacterized protein</fullName>
    </submittedName>
</protein>